<dbReference type="SUPFAM" id="SSF57716">
    <property type="entry name" value="Glucocorticoid receptor-like (DNA-binding domain)"/>
    <property type="match status" value="1"/>
</dbReference>
<comment type="caution">
    <text evidence="7">The sequence shown here is derived from an EMBL/GenBank/DDBJ whole genome shotgun (WGS) entry which is preliminary data.</text>
</comment>
<reference evidence="8" key="1">
    <citation type="journal article" date="2019" name="Int. J. Syst. Evol. Microbiol.">
        <title>The Global Catalogue of Microorganisms (GCM) 10K type strain sequencing project: providing services to taxonomists for standard genome sequencing and annotation.</title>
        <authorList>
            <consortium name="The Broad Institute Genomics Platform"/>
            <consortium name="The Broad Institute Genome Sequencing Center for Infectious Disease"/>
            <person name="Wu L."/>
            <person name="Ma J."/>
        </authorList>
    </citation>
    <scope>NUCLEOTIDE SEQUENCE [LARGE SCALE GENOMIC DNA]</scope>
    <source>
        <strain evidence="8">CCM 8778</strain>
    </source>
</reference>
<accession>A0ABQ2AN27</accession>
<keyword evidence="8" id="KW-1185">Reference proteome</keyword>
<feature type="zinc finger region" description="dksA C4-type" evidence="4">
    <location>
        <begin position="78"/>
        <end position="102"/>
    </location>
</feature>
<sequence length="107" mass="11495">MSTFDPAAALEQLLAEYSQRAAAIRHDLGKAHAADFAEQAVERQNDEVLNALLAEAEAGMRLVGLARLRLAEGRYGLCQRCGEAISPARLQALPAAEYCLHCADQAS</sequence>
<keyword evidence="2" id="KW-0863">Zinc-finger</keyword>
<protein>
    <recommendedName>
        <fullName evidence="9">Conjugal transfer protein TraR</fullName>
    </recommendedName>
</protein>
<dbReference type="PROSITE" id="PS51128">
    <property type="entry name" value="ZF_DKSA_2"/>
    <property type="match status" value="1"/>
</dbReference>
<dbReference type="Proteomes" id="UP000655550">
    <property type="component" value="Unassembled WGS sequence"/>
</dbReference>
<dbReference type="Pfam" id="PF21173">
    <property type="entry name" value="DksA-like_N"/>
    <property type="match status" value="1"/>
</dbReference>
<feature type="domain" description="DnaK suppressor protein-like N-terminal" evidence="6">
    <location>
        <begin position="9"/>
        <end position="53"/>
    </location>
</feature>
<dbReference type="InterPro" id="IPR048487">
    <property type="entry name" value="DksA-like_N"/>
</dbReference>
<dbReference type="Gene3D" id="1.20.120.910">
    <property type="entry name" value="DksA, coiled-coil domain"/>
    <property type="match status" value="1"/>
</dbReference>
<keyword evidence="1" id="KW-0479">Metal-binding</keyword>
<dbReference type="EMBL" id="BMDE01000004">
    <property type="protein sequence ID" value="GGH93211.1"/>
    <property type="molecule type" value="Genomic_DNA"/>
</dbReference>
<evidence type="ECO:0000256" key="2">
    <source>
        <dbReference type="ARBA" id="ARBA00022771"/>
    </source>
</evidence>
<dbReference type="RefSeq" id="WP_093985184.1">
    <property type="nucleotide sequence ID" value="NZ_BMDE01000004.1"/>
</dbReference>
<evidence type="ECO:0008006" key="9">
    <source>
        <dbReference type="Google" id="ProtNLM"/>
    </source>
</evidence>
<dbReference type="Pfam" id="PF01258">
    <property type="entry name" value="zf-dskA_traR"/>
    <property type="match status" value="1"/>
</dbReference>
<dbReference type="PANTHER" id="PTHR33823">
    <property type="entry name" value="RNA POLYMERASE-BINDING TRANSCRIPTION FACTOR DKSA-RELATED"/>
    <property type="match status" value="1"/>
</dbReference>
<dbReference type="InterPro" id="IPR000962">
    <property type="entry name" value="Znf_DskA_TraR"/>
</dbReference>
<evidence type="ECO:0000313" key="7">
    <source>
        <dbReference type="EMBL" id="GGH93211.1"/>
    </source>
</evidence>
<dbReference type="PANTHER" id="PTHR33823:SF4">
    <property type="entry name" value="GENERAL STRESS PROTEIN 16O"/>
    <property type="match status" value="1"/>
</dbReference>
<evidence type="ECO:0000259" key="5">
    <source>
        <dbReference type="Pfam" id="PF01258"/>
    </source>
</evidence>
<evidence type="ECO:0000313" key="8">
    <source>
        <dbReference type="Proteomes" id="UP000655550"/>
    </source>
</evidence>
<evidence type="ECO:0000256" key="4">
    <source>
        <dbReference type="PROSITE-ProRule" id="PRU00510"/>
    </source>
</evidence>
<organism evidence="7 8">
    <name type="scientific">Pseudomonas fluvialis</name>
    <dbReference type="NCBI Taxonomy" id="1793966"/>
    <lineage>
        <taxon>Bacteria</taxon>
        <taxon>Pseudomonadati</taxon>
        <taxon>Pseudomonadota</taxon>
        <taxon>Gammaproteobacteria</taxon>
        <taxon>Pseudomonadales</taxon>
        <taxon>Pseudomonadaceae</taxon>
        <taxon>Pseudomonas</taxon>
    </lineage>
</organism>
<evidence type="ECO:0000256" key="1">
    <source>
        <dbReference type="ARBA" id="ARBA00022723"/>
    </source>
</evidence>
<feature type="domain" description="Zinc finger DksA/TraR C4-type" evidence="5">
    <location>
        <begin position="73"/>
        <end position="104"/>
    </location>
</feature>
<evidence type="ECO:0000259" key="6">
    <source>
        <dbReference type="Pfam" id="PF21173"/>
    </source>
</evidence>
<gene>
    <name evidence="7" type="ORF">GCM10007363_17300</name>
</gene>
<keyword evidence="3" id="KW-0862">Zinc</keyword>
<evidence type="ECO:0000256" key="3">
    <source>
        <dbReference type="ARBA" id="ARBA00022833"/>
    </source>
</evidence>
<proteinExistence type="predicted"/>
<name>A0ABQ2AN27_9PSED</name>